<dbReference type="GO" id="GO:0008652">
    <property type="term" value="P:amino acid biosynthetic process"/>
    <property type="evidence" value="ECO:0007669"/>
    <property type="project" value="UniProtKB-KW"/>
</dbReference>
<proteinExistence type="inferred from homology"/>
<dbReference type="PANTHER" id="PTHR21337">
    <property type="entry name" value="PHOSPHO-2-DEHYDRO-3-DEOXYHEPTONATE ALDOLASE 1, 2"/>
    <property type="match status" value="1"/>
</dbReference>
<organism evidence="5 6">
    <name type="scientific">Desulfotignum phosphitoxidans DSM 13687</name>
    <dbReference type="NCBI Taxonomy" id="1286635"/>
    <lineage>
        <taxon>Bacteria</taxon>
        <taxon>Pseudomonadati</taxon>
        <taxon>Thermodesulfobacteriota</taxon>
        <taxon>Desulfobacteria</taxon>
        <taxon>Desulfobacterales</taxon>
        <taxon>Desulfobacteraceae</taxon>
        <taxon>Desulfotignum</taxon>
    </lineage>
</organism>
<sequence>MGKSALRREILNSWSKSSWHKYPRKQEPEWYDKALLKDILSQISDLPALVFAGETRSLMNDLETVGLGKAFLLQCGNCSENFVDCNGPKIHNFLRVFLQMSIILSYIGNKKVVKIGRIAGQYAKPRSNETEHINGGELPVYKGDMVNSFEPVLEKRKHDPARMLEGYFRSAATLNLIRAFSKGGYASLHQILDWQKHYFSDYPIMKKYEQVAAELISAIDFIKTIKLDTNNTSFNEVDLYTSHESLLLEYEEAMTRVDTTTGLPYDTSAHMLWVGERTRQVDSAHIEFLRGLNNPLGMKIGPQYKIENIVENIKKLNPENRMGKLSLIVRLGVVNIEKFLPELIRVVKDNYFNVVWICDPMHGNAYTTGTGKKARKFDDILEEIRLFFQIHERANTIPGGVHLELTGDNVTECIGGKSNITEYDLDNNYTSTCDPRLNAEQSVELAFFVSQLMKS</sequence>
<evidence type="ECO:0000256" key="2">
    <source>
        <dbReference type="ARBA" id="ARBA00022679"/>
    </source>
</evidence>
<keyword evidence="3" id="KW-0170">Cobalt</keyword>
<name>S0G214_9BACT</name>
<comment type="catalytic activity">
    <reaction evidence="4">
        <text>D-erythrose 4-phosphate + phosphoenolpyruvate + H2O = 7-phospho-2-dehydro-3-deoxy-D-arabino-heptonate + phosphate</text>
        <dbReference type="Rhea" id="RHEA:14717"/>
        <dbReference type="ChEBI" id="CHEBI:15377"/>
        <dbReference type="ChEBI" id="CHEBI:16897"/>
        <dbReference type="ChEBI" id="CHEBI:43474"/>
        <dbReference type="ChEBI" id="CHEBI:58394"/>
        <dbReference type="ChEBI" id="CHEBI:58702"/>
        <dbReference type="EC" id="2.5.1.54"/>
    </reaction>
</comment>
<dbReference type="Proteomes" id="UP000014216">
    <property type="component" value="Unassembled WGS sequence"/>
</dbReference>
<dbReference type="RefSeq" id="WP_006965762.1">
    <property type="nucleotide sequence ID" value="NZ_APJX01000004.1"/>
</dbReference>
<dbReference type="PATRIC" id="fig|1286635.3.peg.2107"/>
<evidence type="ECO:0000313" key="6">
    <source>
        <dbReference type="Proteomes" id="UP000014216"/>
    </source>
</evidence>
<comment type="cofactor">
    <cofactor evidence="3">
        <name>Mn(2+)</name>
        <dbReference type="ChEBI" id="CHEBI:29035"/>
    </cofactor>
    <cofactor evidence="3">
        <name>Co(2+)</name>
        <dbReference type="ChEBI" id="CHEBI:48828"/>
    </cofactor>
    <cofactor evidence="3">
        <name>Cd(2+)</name>
        <dbReference type="ChEBI" id="CHEBI:48775"/>
    </cofactor>
    <text evidence="3">Binds 1 divalent cation per subunit. The enzyme is active with manganese, cobalt or cadmium ions.</text>
</comment>
<dbReference type="InterPro" id="IPR002480">
    <property type="entry name" value="DAHP_synth_2"/>
</dbReference>
<keyword evidence="3" id="KW-0464">Manganese</keyword>
<comment type="similarity">
    <text evidence="1 4">Belongs to the class-II DAHP synthase family.</text>
</comment>
<evidence type="ECO:0000256" key="1">
    <source>
        <dbReference type="ARBA" id="ARBA00008911"/>
    </source>
</evidence>
<dbReference type="OrthoDB" id="9766852at2"/>
<comment type="caution">
    <text evidence="5">The sequence shown here is derived from an EMBL/GenBank/DDBJ whole genome shotgun (WGS) entry which is preliminary data.</text>
</comment>
<comment type="pathway">
    <text evidence="4">Metabolic intermediate biosynthesis; chorismate biosynthesis; chorismate from D-erythrose 4-phosphate and phosphoenolpyruvate: step 1/7.</text>
</comment>
<feature type="binding site" evidence="3">
    <location>
        <position position="434"/>
    </location>
    <ligand>
        <name>Mn(2+)</name>
        <dbReference type="ChEBI" id="CHEBI:29035"/>
    </ligand>
</feature>
<dbReference type="EMBL" id="APJX01000004">
    <property type="protein sequence ID" value="EMS79524.1"/>
    <property type="molecule type" value="Genomic_DNA"/>
</dbReference>
<feature type="binding site" evidence="3">
    <location>
        <position position="330"/>
    </location>
    <ligand>
        <name>phosphoenolpyruvate</name>
        <dbReference type="ChEBI" id="CHEBI:58702"/>
    </ligand>
</feature>
<reference evidence="5 6" key="1">
    <citation type="journal article" date="2013" name="Genome Announc.">
        <title>Draft Genome Sequence of Desulfotignum phosphitoxidans DSM 13687 Strain FiPS-3.</title>
        <authorList>
            <person name="Poehlein A."/>
            <person name="Daniel R."/>
            <person name="Simeonova D.D."/>
        </authorList>
    </citation>
    <scope>NUCLEOTIDE SEQUENCE [LARGE SCALE GENOMIC DNA]</scope>
    <source>
        <strain evidence="5 6">DSM 13687</strain>
    </source>
</reference>
<keyword evidence="4" id="KW-0057">Aromatic amino acid biosynthesis</keyword>
<feature type="binding site" evidence="3">
    <location>
        <begin position="276"/>
        <end position="277"/>
    </location>
    <ligand>
        <name>phosphoenolpyruvate</name>
        <dbReference type="ChEBI" id="CHEBI:58702"/>
    </ligand>
</feature>
<gene>
    <name evidence="5" type="primary">aroH</name>
    <name evidence="5" type="ORF">Dpo_4c00710</name>
</gene>
<dbReference type="GO" id="GO:0009073">
    <property type="term" value="P:aromatic amino acid family biosynthetic process"/>
    <property type="evidence" value="ECO:0007669"/>
    <property type="project" value="UniProtKB-KW"/>
</dbReference>
<dbReference type="AlphaFoldDB" id="S0G214"/>
<dbReference type="GO" id="GO:0003849">
    <property type="term" value="F:3-deoxy-7-phosphoheptulonate synthase activity"/>
    <property type="evidence" value="ECO:0007669"/>
    <property type="project" value="UniProtKB-EC"/>
</dbReference>
<feature type="binding site" evidence="3">
    <location>
        <position position="362"/>
    </location>
    <ligand>
        <name>Mn(2+)</name>
        <dbReference type="ChEBI" id="CHEBI:29035"/>
    </ligand>
</feature>
<evidence type="ECO:0000256" key="3">
    <source>
        <dbReference type="PIRSR" id="PIRSR602480-1"/>
    </source>
</evidence>
<evidence type="ECO:0000256" key="4">
    <source>
        <dbReference type="RuleBase" id="RU363071"/>
    </source>
</evidence>
<dbReference type="InterPro" id="IPR013785">
    <property type="entry name" value="Aldolase_TIM"/>
</dbReference>
<keyword evidence="6" id="KW-1185">Reference proteome</keyword>
<feature type="binding site" evidence="3">
    <location>
        <position position="404"/>
    </location>
    <ligand>
        <name>Mn(2+)</name>
        <dbReference type="ChEBI" id="CHEBI:29035"/>
    </ligand>
</feature>
<keyword evidence="2 4" id="KW-0808">Transferase</keyword>
<dbReference type="EC" id="2.5.1.54" evidence="4"/>
<dbReference type="Pfam" id="PF01474">
    <property type="entry name" value="DAHP_synth_2"/>
    <property type="match status" value="1"/>
</dbReference>
<dbReference type="Gene3D" id="3.20.20.70">
    <property type="entry name" value="Aldolase class I"/>
    <property type="match status" value="1"/>
</dbReference>
<keyword evidence="4" id="KW-0028">Amino-acid biosynthesis</keyword>
<protein>
    <recommendedName>
        <fullName evidence="4">Phospho-2-dehydro-3-deoxyheptonate aldolase</fullName>
        <ecNumber evidence="4">2.5.1.54</ecNumber>
    </recommendedName>
</protein>
<accession>S0G214</accession>
<keyword evidence="3" id="KW-0104">Cadmium</keyword>
<dbReference type="PANTHER" id="PTHR21337:SF0">
    <property type="entry name" value="PHOSPHO-2-DEHYDRO-3-DEOXYHEPTONATE ALDOLASE"/>
    <property type="match status" value="1"/>
</dbReference>
<feature type="binding site" evidence="3">
    <location>
        <position position="299"/>
    </location>
    <ligand>
        <name>phosphoenolpyruvate</name>
        <dbReference type="ChEBI" id="CHEBI:58702"/>
    </ligand>
</feature>
<feature type="binding site" evidence="3">
    <location>
        <position position="117"/>
    </location>
    <ligand>
        <name>phosphoenolpyruvate</name>
        <dbReference type="ChEBI" id="CHEBI:58702"/>
    </ligand>
</feature>
<evidence type="ECO:0000313" key="5">
    <source>
        <dbReference type="EMBL" id="EMS79524.1"/>
    </source>
</evidence>
<dbReference type="SUPFAM" id="SSF51569">
    <property type="entry name" value="Aldolase"/>
    <property type="match status" value="1"/>
</dbReference>
<feature type="binding site" evidence="3">
    <location>
        <position position="78"/>
    </location>
    <ligand>
        <name>Mn(2+)</name>
        <dbReference type="ChEBI" id="CHEBI:29035"/>
    </ligand>
</feature>